<evidence type="ECO:0000313" key="8">
    <source>
        <dbReference type="EMBL" id="WAB82273.1"/>
    </source>
</evidence>
<feature type="modified residue" description="4-aspartylphosphate" evidence="6">
    <location>
        <position position="52"/>
    </location>
</feature>
<dbReference type="AlphaFoldDB" id="A0A9E8MM98"/>
<sequence>MARILIVEDEPDVMLLLENRVRGAGHDVISATDGEAGLELALAEKPDLIVLDWMMPKLDGIRVCELVRHADPDRDIKVLMLTARSQQKDVDRAYAAGADEYIVKPFSSRELITRIGALLDGGAAEAHPV</sequence>
<proteinExistence type="predicted"/>
<keyword evidence="5" id="KW-0804">Transcription</keyword>
<dbReference type="Gene3D" id="3.40.50.2300">
    <property type="match status" value="1"/>
</dbReference>
<dbReference type="PANTHER" id="PTHR44591:SF3">
    <property type="entry name" value="RESPONSE REGULATORY DOMAIN-CONTAINING PROTEIN"/>
    <property type="match status" value="1"/>
</dbReference>
<evidence type="ECO:0000256" key="5">
    <source>
        <dbReference type="ARBA" id="ARBA00023163"/>
    </source>
</evidence>
<dbReference type="SMART" id="SM00448">
    <property type="entry name" value="REC"/>
    <property type="match status" value="1"/>
</dbReference>
<organism evidence="8 9">
    <name type="scientific">Microcella daejeonensis</name>
    <dbReference type="NCBI Taxonomy" id="2994971"/>
    <lineage>
        <taxon>Bacteria</taxon>
        <taxon>Bacillati</taxon>
        <taxon>Actinomycetota</taxon>
        <taxon>Actinomycetes</taxon>
        <taxon>Micrococcales</taxon>
        <taxon>Microbacteriaceae</taxon>
        <taxon>Microcella</taxon>
    </lineage>
</organism>
<keyword evidence="2" id="KW-0902">Two-component regulatory system</keyword>
<protein>
    <submittedName>
        <fullName evidence="8">Response regulator</fullName>
    </submittedName>
</protein>
<dbReference type="FunFam" id="3.40.50.2300:FF:000001">
    <property type="entry name" value="DNA-binding response regulator PhoB"/>
    <property type="match status" value="1"/>
</dbReference>
<evidence type="ECO:0000256" key="1">
    <source>
        <dbReference type="ARBA" id="ARBA00022553"/>
    </source>
</evidence>
<dbReference type="PANTHER" id="PTHR44591">
    <property type="entry name" value="STRESS RESPONSE REGULATOR PROTEIN 1"/>
    <property type="match status" value="1"/>
</dbReference>
<dbReference type="GO" id="GO:0003677">
    <property type="term" value="F:DNA binding"/>
    <property type="evidence" value="ECO:0007669"/>
    <property type="project" value="UniProtKB-KW"/>
</dbReference>
<dbReference type="InterPro" id="IPR001789">
    <property type="entry name" value="Sig_transdc_resp-reg_receiver"/>
</dbReference>
<evidence type="ECO:0000256" key="2">
    <source>
        <dbReference type="ARBA" id="ARBA00023012"/>
    </source>
</evidence>
<evidence type="ECO:0000256" key="3">
    <source>
        <dbReference type="ARBA" id="ARBA00023015"/>
    </source>
</evidence>
<dbReference type="EMBL" id="CP113089">
    <property type="protein sequence ID" value="WAB82273.1"/>
    <property type="molecule type" value="Genomic_DNA"/>
</dbReference>
<evidence type="ECO:0000256" key="6">
    <source>
        <dbReference type="PROSITE-ProRule" id="PRU00169"/>
    </source>
</evidence>
<dbReference type="RefSeq" id="WP_267738395.1">
    <property type="nucleotide sequence ID" value="NZ_CP113089.1"/>
</dbReference>
<evidence type="ECO:0000313" key="9">
    <source>
        <dbReference type="Proteomes" id="UP001164706"/>
    </source>
</evidence>
<name>A0A9E8MM98_9MICO</name>
<keyword evidence="1 6" id="KW-0597">Phosphoprotein</keyword>
<dbReference type="PROSITE" id="PS50110">
    <property type="entry name" value="RESPONSE_REGULATORY"/>
    <property type="match status" value="1"/>
</dbReference>
<reference evidence="8" key="1">
    <citation type="submission" date="2022-11" db="EMBL/GenBank/DDBJ databases">
        <title>Description of Microcella daejonensis nov. sp, isolated from riverside soil.</title>
        <authorList>
            <person name="Molina K.M."/>
            <person name="Kim S.B."/>
        </authorList>
    </citation>
    <scope>NUCLEOTIDE SEQUENCE</scope>
    <source>
        <strain evidence="8">MMS21-STM12</strain>
    </source>
</reference>
<keyword evidence="9" id="KW-1185">Reference proteome</keyword>
<dbReference type="Proteomes" id="UP001164706">
    <property type="component" value="Chromosome"/>
</dbReference>
<dbReference type="GO" id="GO:0000160">
    <property type="term" value="P:phosphorelay signal transduction system"/>
    <property type="evidence" value="ECO:0007669"/>
    <property type="project" value="UniProtKB-KW"/>
</dbReference>
<dbReference type="Pfam" id="PF00072">
    <property type="entry name" value="Response_reg"/>
    <property type="match status" value="1"/>
</dbReference>
<dbReference type="SUPFAM" id="SSF52172">
    <property type="entry name" value="CheY-like"/>
    <property type="match status" value="1"/>
</dbReference>
<keyword evidence="3" id="KW-0805">Transcription regulation</keyword>
<dbReference type="CDD" id="cd17574">
    <property type="entry name" value="REC_OmpR"/>
    <property type="match status" value="1"/>
</dbReference>
<dbReference type="KEGG" id="mdb:OVN18_04495"/>
<gene>
    <name evidence="8" type="ORF">OVN18_04495</name>
</gene>
<keyword evidence="4" id="KW-0238">DNA-binding</keyword>
<dbReference type="InterPro" id="IPR050595">
    <property type="entry name" value="Bact_response_regulator"/>
</dbReference>
<evidence type="ECO:0000256" key="4">
    <source>
        <dbReference type="ARBA" id="ARBA00023125"/>
    </source>
</evidence>
<accession>A0A9E8MM98</accession>
<dbReference type="InterPro" id="IPR011006">
    <property type="entry name" value="CheY-like_superfamily"/>
</dbReference>
<feature type="domain" description="Response regulatory" evidence="7">
    <location>
        <begin position="3"/>
        <end position="119"/>
    </location>
</feature>
<evidence type="ECO:0000259" key="7">
    <source>
        <dbReference type="PROSITE" id="PS50110"/>
    </source>
</evidence>